<feature type="region of interest" description="Disordered" evidence="1">
    <location>
        <begin position="411"/>
        <end position="465"/>
    </location>
</feature>
<organism evidence="2">
    <name type="scientific">Castor canadensis</name>
    <name type="common">American beaver</name>
    <dbReference type="NCBI Taxonomy" id="51338"/>
    <lineage>
        <taxon>Eukaryota</taxon>
        <taxon>Metazoa</taxon>
        <taxon>Chordata</taxon>
        <taxon>Craniata</taxon>
        <taxon>Vertebrata</taxon>
        <taxon>Euteleostomi</taxon>
        <taxon>Mammalia</taxon>
        <taxon>Eutheria</taxon>
        <taxon>Euarchontoglires</taxon>
        <taxon>Glires</taxon>
        <taxon>Rodentia</taxon>
        <taxon>Castorimorpha</taxon>
        <taxon>Castoridae</taxon>
        <taxon>Castor</taxon>
    </lineage>
</organism>
<feature type="region of interest" description="Disordered" evidence="1">
    <location>
        <begin position="598"/>
        <end position="661"/>
    </location>
</feature>
<feature type="compositionally biased region" description="Polar residues" evidence="1">
    <location>
        <begin position="900"/>
        <end position="911"/>
    </location>
</feature>
<feature type="compositionally biased region" description="Low complexity" evidence="1">
    <location>
        <begin position="982"/>
        <end position="993"/>
    </location>
</feature>
<gene>
    <name evidence="2" type="primary">LOC109686933</name>
</gene>
<accession>A0A8B7UMG4</accession>
<dbReference type="PANTHER" id="PTHR16222">
    <property type="entry name" value="ADP-RIBOSYLGLYCOHYDROLASE"/>
    <property type="match status" value="1"/>
</dbReference>
<feature type="compositionally biased region" description="Polar residues" evidence="1">
    <location>
        <begin position="1197"/>
        <end position="1216"/>
    </location>
</feature>
<feature type="region of interest" description="Disordered" evidence="1">
    <location>
        <begin position="189"/>
        <end position="215"/>
    </location>
</feature>
<dbReference type="PANTHER" id="PTHR16222:SF23">
    <property type="entry name" value="INACTIVE ADP-RIBOSYLTRANSFERASE ARH2"/>
    <property type="match status" value="1"/>
</dbReference>
<dbReference type="KEGG" id="ccan:109686933"/>
<proteinExistence type="predicted"/>
<sequence length="1351" mass="146160">MRDGWGQLPLFRMMALDTVFFRWCLVPKNSKICSDKLPLDEQALRKKISRTFDETARTLLGSLLLYVSEHKDGPQRAEDREHKASRTPQPQEAGPRPTRFQLLQAKFMGTGREPHLKRTREVGRLISKDKQGPGRSLVSATINKLLEKTKEGGSSPGQRRPASEKSRWGPHGGKSTVKNILKKFLAAEEKEAKEKEAREKSPAQCPKTTRPLPRVMGSRSSVLTKLRERFEQSGCLHAEAGVLPLHREGRKSKSQQKKKVHRPEVRVLHTATMATSCTRTPPIRFLACTAEPLPALNIATIVCGPQSWLSHCAKISHLDSRRWPKRETRVSPDLEGMEPSGNKTLGSLTEEPKKQLKSPKSSMPQAEAQGDRHLALDMECISQPDSSYTYQDGKALSSCVSILSTVEQASLRGAGQAGEDRTAGPKAQGEADHSQKVKEGAGEVPEVTTAVCSSEDETERTPPDTDREQLFTMQKYLPEQEVEAWIPLLDSAAVQATRRAQPAIQPAQITVQLPIVHKMPAPAAPLPRVSSHEDKHSHVFGGDDVIENTPVAFLTGTEARRGHQTSARLVPGILGTAAEQGSRDDLTDAAGVDGDVLQMDLTPKPLGSSLGRQGNQHGAQNSSDLRSHSGVPTQSTSELSWEKHLLSESNKAPTPNKRASSIYPTASEHCLRGGTSRPGPCPVMQVPSQSCMRPESSTRITKSTLNGQKECKRPMTVLASPLRTAQENSRHDLNKNTQCSSDELLKASIKASRVATATSAKMPWPGGTQGSEQKIMLQPDGTQDGEPKVTPWPGAARGPEHNITAHLGGTQGSEHKIQPDGTQDPENKTMPQPAGARNPEHKRTPRLGGTRDPEHKIGEELAGLEEEDGALVACYFVAKGNGLVGEGLLQEPGSHRVLATSKSSKHTSGATERSVLGDTARHQPLAWAAPTARSEEAGNSCLVPDDPRLCASTKSAVSKHSAAVGRRKAALEGDPVHESMVSQSPQKSPSRSPGHSPDQPQLPSEGPQAQDRKHLTAEQRPPSRAAFSVAHSTGPIVREEARQVEPQGSEPLPLHQWAEGRAAPEAKSLGNGAQERRPAQVDLEPPQCHPKLEEAGMGHMSSHQAGQQDGSAQSWTTPLDQKAMLGVTELQAHTAQDLARDEKMPAVENPSQHKVKAQDHTWGPGWKVRSPTQGGDPQAVKNPATPEKPKKPGNLAVQGQAQGQRLTNSKVSQVQEQPDRTVEGTPTAGVHGEHPRPALRVCSQGNAGAQHPTLGSRPLTGDGTAVSLLEPADNSAWPTPVAGGHQSLRSPAQEGLPDTPGPERELSDVGRRRKSAHFAKYKAQSFRDQRDFELSFRSTVLRATDPLEPPK</sequence>
<feature type="region of interest" description="Disordered" evidence="1">
    <location>
        <begin position="897"/>
        <end position="1312"/>
    </location>
</feature>
<protein>
    <submittedName>
        <fullName evidence="2">Uncharacterized protein LOC109686933 isoform X1</fullName>
    </submittedName>
</protein>
<reference evidence="2" key="1">
    <citation type="submission" date="2025-08" db="UniProtKB">
        <authorList>
            <consortium name="RefSeq"/>
        </authorList>
    </citation>
    <scope>IDENTIFICATION</scope>
    <source>
        <tissue evidence="2">Leukocyte</tissue>
    </source>
</reference>
<feature type="compositionally biased region" description="Polar residues" evidence="1">
    <location>
        <begin position="647"/>
        <end position="661"/>
    </location>
</feature>
<dbReference type="InterPro" id="IPR050792">
    <property type="entry name" value="ADP-ribosylglycohydrolase"/>
</dbReference>
<feature type="region of interest" description="Disordered" evidence="1">
    <location>
        <begin position="324"/>
        <end position="369"/>
    </location>
</feature>
<feature type="compositionally biased region" description="Basic and acidic residues" evidence="1">
    <location>
        <begin position="418"/>
        <end position="441"/>
    </location>
</feature>
<feature type="compositionally biased region" description="Basic and acidic residues" evidence="1">
    <location>
        <begin position="112"/>
        <end position="132"/>
    </location>
</feature>
<name>A0A8B7UMG4_CASCN</name>
<feature type="compositionally biased region" description="Basic and acidic residues" evidence="1">
    <location>
        <begin position="1301"/>
        <end position="1310"/>
    </location>
</feature>
<evidence type="ECO:0000256" key="1">
    <source>
        <dbReference type="SAM" id="MobiDB-lite"/>
    </source>
</evidence>
<feature type="compositionally biased region" description="Polar residues" evidence="1">
    <location>
        <begin position="610"/>
        <end position="639"/>
    </location>
</feature>
<feature type="compositionally biased region" description="Basic and acidic residues" evidence="1">
    <location>
        <begin position="71"/>
        <end position="84"/>
    </location>
</feature>
<feature type="compositionally biased region" description="Basic and acidic residues" evidence="1">
    <location>
        <begin position="189"/>
        <end position="201"/>
    </location>
</feature>
<dbReference type="OrthoDB" id="10250509at2759"/>
<dbReference type="RefSeq" id="XP_020020084.1">
    <property type="nucleotide sequence ID" value="XM_020164495.1"/>
</dbReference>
<feature type="region of interest" description="Disordered" evidence="1">
    <location>
        <begin position="778"/>
        <end position="854"/>
    </location>
</feature>
<evidence type="ECO:0000313" key="2">
    <source>
        <dbReference type="RefSeq" id="XP_020020084.1"/>
    </source>
</evidence>
<feature type="region of interest" description="Disordered" evidence="1">
    <location>
        <begin position="685"/>
        <end position="705"/>
    </location>
</feature>
<feature type="compositionally biased region" description="Polar residues" evidence="1">
    <location>
        <begin position="1101"/>
        <end position="1119"/>
    </location>
</feature>
<feature type="region of interest" description="Disordered" evidence="1">
    <location>
        <begin position="110"/>
        <end position="177"/>
    </location>
</feature>
<feature type="compositionally biased region" description="Polar residues" evidence="1">
    <location>
        <begin position="686"/>
        <end position="705"/>
    </location>
</feature>
<feature type="region of interest" description="Disordered" evidence="1">
    <location>
        <begin position="71"/>
        <end position="98"/>
    </location>
</feature>